<dbReference type="GO" id="GO:0033785">
    <property type="term" value="F:heptose 7-phosphate kinase activity"/>
    <property type="evidence" value="ECO:0007669"/>
    <property type="project" value="TreeGrafter"/>
</dbReference>
<dbReference type="InterPro" id="IPR011611">
    <property type="entry name" value="PfkB_dom"/>
</dbReference>
<name>A0A6P2DI74_9BACT</name>
<dbReference type="GO" id="GO:0005829">
    <property type="term" value="C:cytosol"/>
    <property type="evidence" value="ECO:0007669"/>
    <property type="project" value="TreeGrafter"/>
</dbReference>
<dbReference type="Pfam" id="PF00294">
    <property type="entry name" value="PfkB"/>
    <property type="match status" value="1"/>
</dbReference>
<accession>A0A6P2DI74</accession>
<dbReference type="AlphaFoldDB" id="A0A6P2DI74"/>
<evidence type="ECO:0000313" key="2">
    <source>
        <dbReference type="EMBL" id="VTS01890.1"/>
    </source>
</evidence>
<dbReference type="Gene3D" id="3.40.1190.20">
    <property type="match status" value="1"/>
</dbReference>
<dbReference type="GO" id="GO:0033786">
    <property type="term" value="F:heptose-1-phosphate adenylyltransferase activity"/>
    <property type="evidence" value="ECO:0007669"/>
    <property type="project" value="TreeGrafter"/>
</dbReference>
<dbReference type="SUPFAM" id="SSF53613">
    <property type="entry name" value="Ribokinase-like"/>
    <property type="match status" value="1"/>
</dbReference>
<dbReference type="PANTHER" id="PTHR46969:SF1">
    <property type="entry name" value="BIFUNCTIONAL PROTEIN HLDE"/>
    <property type="match status" value="1"/>
</dbReference>
<dbReference type="Proteomes" id="UP000464178">
    <property type="component" value="Chromosome"/>
</dbReference>
<dbReference type="PANTHER" id="PTHR46969">
    <property type="entry name" value="BIFUNCTIONAL PROTEIN HLDE"/>
    <property type="match status" value="1"/>
</dbReference>
<evidence type="ECO:0000313" key="3">
    <source>
        <dbReference type="Proteomes" id="UP000464178"/>
    </source>
</evidence>
<dbReference type="RefSeq" id="WP_162672587.1">
    <property type="nucleotide sequence ID" value="NZ_LR593886.1"/>
</dbReference>
<reference evidence="2 3" key="1">
    <citation type="submission" date="2019-05" db="EMBL/GenBank/DDBJ databases">
        <authorList>
            <consortium name="Science for Life Laboratories"/>
        </authorList>
    </citation>
    <scope>NUCLEOTIDE SEQUENCE [LARGE SCALE GENOMIC DNA]</scope>
    <source>
        <strain evidence="2">Soil9</strain>
    </source>
</reference>
<dbReference type="KEGG" id="gms:SOIL9_76990"/>
<organism evidence="2 3">
    <name type="scientific">Gemmata massiliana</name>
    <dbReference type="NCBI Taxonomy" id="1210884"/>
    <lineage>
        <taxon>Bacteria</taxon>
        <taxon>Pseudomonadati</taxon>
        <taxon>Planctomycetota</taxon>
        <taxon>Planctomycetia</taxon>
        <taxon>Gemmatales</taxon>
        <taxon>Gemmataceae</taxon>
        <taxon>Gemmata</taxon>
    </lineage>
</organism>
<feature type="domain" description="Carbohydrate kinase PfkB" evidence="1">
    <location>
        <begin position="54"/>
        <end position="326"/>
    </location>
</feature>
<keyword evidence="3" id="KW-1185">Reference proteome</keyword>
<gene>
    <name evidence="2" type="ORF">SOIL9_76990</name>
</gene>
<sequence>MLTSPLIDHILATIPNRTIGVLGDLFLDRYLDIDPALNEPSVETGLTAYQVVGVRSYPGAAGTVINNLAALGVGHIYPIACIGDDGDGYELRQALGKMPAVEQGGIFLSATRRTPTYTKPMLGKEELNRLDIKNRTPTPEDIQDRVIALLDEAWPRLDALLVLDQVSEKDCGVVTAKVRDHLARLAERDPKKFVMADSREQIWEFRNVAAKPNARECYSTRDRGGLSPTQETLDLEVWQRTSTLGRVLFATEGECGISLFDPQSPGRRVRVPAYPVFGPIDICGAGDSCSAGIASGMVSGTTHEQAAAFGNLVASITIQQIGVTGTAPPDLVRKRWSEVNK</sequence>
<proteinExistence type="predicted"/>
<evidence type="ECO:0000259" key="1">
    <source>
        <dbReference type="Pfam" id="PF00294"/>
    </source>
</evidence>
<dbReference type="EMBL" id="LR593886">
    <property type="protein sequence ID" value="VTS01890.1"/>
    <property type="molecule type" value="Genomic_DNA"/>
</dbReference>
<dbReference type="InterPro" id="IPR029056">
    <property type="entry name" value="Ribokinase-like"/>
</dbReference>
<protein>
    <recommendedName>
        <fullName evidence="1">Carbohydrate kinase PfkB domain-containing protein</fullName>
    </recommendedName>
</protein>